<dbReference type="Proteomes" id="UP001199054">
    <property type="component" value="Unassembled WGS sequence"/>
</dbReference>
<evidence type="ECO:0000313" key="2">
    <source>
        <dbReference type="EMBL" id="MCB5179494.1"/>
    </source>
</evidence>
<proteinExistence type="predicted"/>
<sequence>MPGPPPTPSKLTALRGNPSKKKLNAEPEPARGAPRPPADLKGEALAEWGRVVPELDRLGLLTKVDRAYLVAYCEAWATFDQARAAMAEYGALVAGRDGGLVKNPAAQVMRDAADLMIKFGSRFGMSPSDRTRLSVAPESEDGPDAQVLSLLS</sequence>
<dbReference type="Pfam" id="PF05119">
    <property type="entry name" value="Terminase_4"/>
    <property type="match status" value="1"/>
</dbReference>
<evidence type="ECO:0000256" key="1">
    <source>
        <dbReference type="SAM" id="MobiDB-lite"/>
    </source>
</evidence>
<gene>
    <name evidence="2" type="ORF">LG632_08845</name>
</gene>
<accession>A0ABS8B4F8</accession>
<evidence type="ECO:0000313" key="3">
    <source>
        <dbReference type="Proteomes" id="UP001199054"/>
    </source>
</evidence>
<dbReference type="NCBIfam" id="TIGR01558">
    <property type="entry name" value="sm_term_P27"/>
    <property type="match status" value="1"/>
</dbReference>
<name>A0ABS8B4F8_9ACTN</name>
<keyword evidence="3" id="KW-1185">Reference proteome</keyword>
<comment type="caution">
    <text evidence="2">The sequence shown here is derived from an EMBL/GenBank/DDBJ whole genome shotgun (WGS) entry which is preliminary data.</text>
</comment>
<dbReference type="InterPro" id="IPR006448">
    <property type="entry name" value="Phage_term_ssu_P27"/>
</dbReference>
<protein>
    <submittedName>
        <fullName evidence="2">Phage terminase small subunit P27 family</fullName>
    </submittedName>
</protein>
<organism evidence="2 3">
    <name type="scientific">Streptomyces antimicrobicus</name>
    <dbReference type="NCBI Taxonomy" id="2883108"/>
    <lineage>
        <taxon>Bacteria</taxon>
        <taxon>Bacillati</taxon>
        <taxon>Actinomycetota</taxon>
        <taxon>Actinomycetes</taxon>
        <taxon>Kitasatosporales</taxon>
        <taxon>Streptomycetaceae</taxon>
        <taxon>Streptomyces</taxon>
    </lineage>
</organism>
<feature type="region of interest" description="Disordered" evidence="1">
    <location>
        <begin position="1"/>
        <end position="40"/>
    </location>
</feature>
<dbReference type="EMBL" id="JAJAUY010000023">
    <property type="protein sequence ID" value="MCB5179494.1"/>
    <property type="molecule type" value="Genomic_DNA"/>
</dbReference>
<dbReference type="RefSeq" id="WP_226726316.1">
    <property type="nucleotide sequence ID" value="NZ_JAJAUY010000023.1"/>
</dbReference>
<reference evidence="2 3" key="1">
    <citation type="submission" date="2021-10" db="EMBL/GenBank/DDBJ databases">
        <title>Streptomyces sp. strain SMC 277, a novel streptomycete isolated from soil.</title>
        <authorList>
            <person name="Chanama M."/>
        </authorList>
    </citation>
    <scope>NUCLEOTIDE SEQUENCE [LARGE SCALE GENOMIC DNA]</scope>
    <source>
        <strain evidence="2 3">SMC 277</strain>
    </source>
</reference>